<organism evidence="2 3">
    <name type="scientific">Mycena rosella</name>
    <name type="common">Pink bonnet</name>
    <name type="synonym">Agaricus rosellus</name>
    <dbReference type="NCBI Taxonomy" id="1033263"/>
    <lineage>
        <taxon>Eukaryota</taxon>
        <taxon>Fungi</taxon>
        <taxon>Dikarya</taxon>
        <taxon>Basidiomycota</taxon>
        <taxon>Agaricomycotina</taxon>
        <taxon>Agaricomycetes</taxon>
        <taxon>Agaricomycetidae</taxon>
        <taxon>Agaricales</taxon>
        <taxon>Marasmiineae</taxon>
        <taxon>Mycenaceae</taxon>
        <taxon>Mycena</taxon>
    </lineage>
</organism>
<evidence type="ECO:0000256" key="1">
    <source>
        <dbReference type="SAM" id="MobiDB-lite"/>
    </source>
</evidence>
<gene>
    <name evidence="2" type="ORF">B0H17DRAFT_1193428</name>
</gene>
<proteinExistence type="predicted"/>
<feature type="region of interest" description="Disordered" evidence="1">
    <location>
        <begin position="151"/>
        <end position="248"/>
    </location>
</feature>
<sequence>MDTPQQVPVVGDRTPLPRRALPLPKREGIVPDVGGHILLLPALVVIPRFLPQPRWGGDGVPLLVAFEASSTAGLERLFAHQSCDEWVAFRIQYQEGWVRRFHFQFWEHLGNGDFVQLEDDPRLEDLNAVAATWDYRVFCYNFQPLLNTRRSHRRRADRAPRSSGKGKTRARTESESESESESDDERRPSPTRTPPRNPASPLLPEYTPVVTLEDVFMDVDPVSPPPSPSNIECGGQGAASSGGEFGER</sequence>
<comment type="caution">
    <text evidence="2">The sequence shown here is derived from an EMBL/GenBank/DDBJ whole genome shotgun (WGS) entry which is preliminary data.</text>
</comment>
<accession>A0AAD7GTM9</accession>
<evidence type="ECO:0000313" key="2">
    <source>
        <dbReference type="EMBL" id="KAJ7704940.1"/>
    </source>
</evidence>
<name>A0AAD7GTM9_MYCRO</name>
<keyword evidence="3" id="KW-1185">Reference proteome</keyword>
<protein>
    <submittedName>
        <fullName evidence="2">Uncharacterized protein</fullName>
    </submittedName>
</protein>
<reference evidence="2" key="1">
    <citation type="submission" date="2023-03" db="EMBL/GenBank/DDBJ databases">
        <title>Massive genome expansion in bonnet fungi (Mycena s.s.) driven by repeated elements and novel gene families across ecological guilds.</title>
        <authorList>
            <consortium name="Lawrence Berkeley National Laboratory"/>
            <person name="Harder C.B."/>
            <person name="Miyauchi S."/>
            <person name="Viragh M."/>
            <person name="Kuo A."/>
            <person name="Thoen E."/>
            <person name="Andreopoulos B."/>
            <person name="Lu D."/>
            <person name="Skrede I."/>
            <person name="Drula E."/>
            <person name="Henrissat B."/>
            <person name="Morin E."/>
            <person name="Kohler A."/>
            <person name="Barry K."/>
            <person name="LaButti K."/>
            <person name="Morin E."/>
            <person name="Salamov A."/>
            <person name="Lipzen A."/>
            <person name="Mereny Z."/>
            <person name="Hegedus B."/>
            <person name="Baldrian P."/>
            <person name="Stursova M."/>
            <person name="Weitz H."/>
            <person name="Taylor A."/>
            <person name="Grigoriev I.V."/>
            <person name="Nagy L.G."/>
            <person name="Martin F."/>
            <person name="Kauserud H."/>
        </authorList>
    </citation>
    <scope>NUCLEOTIDE SEQUENCE</scope>
    <source>
        <strain evidence="2">CBHHK067</strain>
    </source>
</reference>
<dbReference type="EMBL" id="JARKIE010000009">
    <property type="protein sequence ID" value="KAJ7704940.1"/>
    <property type="molecule type" value="Genomic_DNA"/>
</dbReference>
<dbReference type="Proteomes" id="UP001221757">
    <property type="component" value="Unassembled WGS sequence"/>
</dbReference>
<evidence type="ECO:0000313" key="3">
    <source>
        <dbReference type="Proteomes" id="UP001221757"/>
    </source>
</evidence>
<dbReference type="AlphaFoldDB" id="A0AAD7GTM9"/>